<evidence type="ECO:0000313" key="2">
    <source>
        <dbReference type="Proteomes" id="UP000827092"/>
    </source>
</evidence>
<dbReference type="InterPro" id="IPR046341">
    <property type="entry name" value="SET_dom_sf"/>
</dbReference>
<sequence>MGSSREEMWDLSGEIREHEFDQLAVYLVRDQHVDEASTDNRAEASLPRNLVVKASQDLGGNVSTVELFCNDLVI</sequence>
<gene>
    <name evidence="1" type="ORF">JTE90_014610</name>
</gene>
<organism evidence="1 2">
    <name type="scientific">Oedothorax gibbosus</name>
    <dbReference type="NCBI Taxonomy" id="931172"/>
    <lineage>
        <taxon>Eukaryota</taxon>
        <taxon>Metazoa</taxon>
        <taxon>Ecdysozoa</taxon>
        <taxon>Arthropoda</taxon>
        <taxon>Chelicerata</taxon>
        <taxon>Arachnida</taxon>
        <taxon>Araneae</taxon>
        <taxon>Araneomorphae</taxon>
        <taxon>Entelegynae</taxon>
        <taxon>Araneoidea</taxon>
        <taxon>Linyphiidae</taxon>
        <taxon>Erigoninae</taxon>
        <taxon>Oedothorax</taxon>
    </lineage>
</organism>
<proteinExistence type="predicted"/>
<dbReference type="EMBL" id="JAFNEN010000134">
    <property type="protein sequence ID" value="KAG8192830.1"/>
    <property type="molecule type" value="Genomic_DNA"/>
</dbReference>
<dbReference type="Gene3D" id="2.170.270.10">
    <property type="entry name" value="SET domain"/>
    <property type="match status" value="1"/>
</dbReference>
<reference evidence="1 2" key="1">
    <citation type="journal article" date="2022" name="Nat. Ecol. Evol.">
        <title>A masculinizing supergene underlies an exaggerated male reproductive morph in a spider.</title>
        <authorList>
            <person name="Hendrickx F."/>
            <person name="De Corte Z."/>
            <person name="Sonet G."/>
            <person name="Van Belleghem S.M."/>
            <person name="Kostlbacher S."/>
            <person name="Vangestel C."/>
        </authorList>
    </citation>
    <scope>NUCLEOTIDE SEQUENCE [LARGE SCALE GENOMIC DNA]</scope>
    <source>
        <strain evidence="1">W744_W776</strain>
    </source>
</reference>
<evidence type="ECO:0000313" key="1">
    <source>
        <dbReference type="EMBL" id="KAG8192830.1"/>
    </source>
</evidence>
<dbReference type="Proteomes" id="UP000827092">
    <property type="component" value="Unassembled WGS sequence"/>
</dbReference>
<accession>A0AAV6VA63</accession>
<keyword evidence="2" id="KW-1185">Reference proteome</keyword>
<protein>
    <submittedName>
        <fullName evidence="1">Uncharacterized protein</fullName>
    </submittedName>
</protein>
<name>A0AAV6VA63_9ARAC</name>
<dbReference type="AlphaFoldDB" id="A0AAV6VA63"/>
<comment type="caution">
    <text evidence="1">The sequence shown here is derived from an EMBL/GenBank/DDBJ whole genome shotgun (WGS) entry which is preliminary data.</text>
</comment>